<keyword evidence="2 5" id="KW-0808">Transferase</keyword>
<evidence type="ECO:0000256" key="2">
    <source>
        <dbReference type="ARBA" id="ARBA00022679"/>
    </source>
</evidence>
<evidence type="ECO:0000259" key="3">
    <source>
        <dbReference type="Pfam" id="PF02550"/>
    </source>
</evidence>
<dbReference type="Proteomes" id="UP000184327">
    <property type="component" value="Unassembled WGS sequence"/>
</dbReference>
<dbReference type="Pfam" id="PF02550">
    <property type="entry name" value="AcetylCoA_hydro"/>
    <property type="match status" value="1"/>
</dbReference>
<dbReference type="InterPro" id="IPR003702">
    <property type="entry name" value="ActCoA_hydro_N"/>
</dbReference>
<dbReference type="InterPro" id="IPR026888">
    <property type="entry name" value="AcetylCoA_hyd_C"/>
</dbReference>
<dbReference type="RefSeq" id="WP_073353695.1">
    <property type="nucleotide sequence ID" value="NZ_FQUZ01000002.1"/>
</dbReference>
<evidence type="ECO:0000259" key="4">
    <source>
        <dbReference type="Pfam" id="PF13336"/>
    </source>
</evidence>
<dbReference type="InterPro" id="IPR038460">
    <property type="entry name" value="AcetylCoA_hyd_C_sf"/>
</dbReference>
<dbReference type="EMBL" id="FQUZ01000002">
    <property type="protein sequence ID" value="SHE39761.1"/>
    <property type="molecule type" value="Genomic_DNA"/>
</dbReference>
<proteinExistence type="inferred from homology"/>
<gene>
    <name evidence="5" type="ORF">SAMN02745117_00234</name>
</gene>
<feature type="domain" description="Acetyl-CoA hydrolase/transferase C-terminal" evidence="4">
    <location>
        <begin position="283"/>
        <end position="434"/>
    </location>
</feature>
<dbReference type="InterPro" id="IPR046433">
    <property type="entry name" value="ActCoA_hydro"/>
</dbReference>
<dbReference type="STRING" id="1122156.SAMN02745117_00234"/>
<reference evidence="5 6" key="1">
    <citation type="submission" date="2016-11" db="EMBL/GenBank/DDBJ databases">
        <authorList>
            <person name="Jaros S."/>
            <person name="Januszkiewicz K."/>
            <person name="Wedrychowicz H."/>
        </authorList>
    </citation>
    <scope>NUCLEOTIDE SEQUENCE [LARGE SCALE GENOMIC DNA]</scope>
    <source>
        <strain evidence="5 6">DSM 16112</strain>
    </source>
</reference>
<sequence length="440" mass="47570">MASEFAELYRSKLVSAKEAAALVPSGAKITMGAVISQPPATFKALAERAEAGEVEDLRLYYLLSSGIAGSTVMRDELSERIAPISFFHGGVERALDNKRVAEGRPLLEFLPTSFGRTPHIMIDVIKVDTLMATVSPMDENGYFSFGTNVDYSQPVSQTARHVILEVNPNMPRAYGNSTVHISQVTAIVEHETPLVELPSFEIGVEDRAIGNIVAGFIHDGDCLQMGIGALPDAICAALGDRKHLGVHTEMMMPGLMNLMKAGVVDNSRKKVNTGKSVYAFAAGSKELYEYLHENPLVEGHPVDYVNNPFVISQNDNVVSVNATIEVDLFGACNSEFLKGRQFSASGGQLDFVRGANYSKNGRSIIACHSTAAKGTASRIVPKLSGPVTTPRNDVHMIVTEHGYADLKGKTATERARALISIAHPQFREQLEQEAKALSLL</sequence>
<organism evidence="5 6">
    <name type="scientific">Lampropedia hyalina DSM 16112</name>
    <dbReference type="NCBI Taxonomy" id="1122156"/>
    <lineage>
        <taxon>Bacteria</taxon>
        <taxon>Pseudomonadati</taxon>
        <taxon>Pseudomonadota</taxon>
        <taxon>Betaproteobacteria</taxon>
        <taxon>Burkholderiales</taxon>
        <taxon>Comamonadaceae</taxon>
        <taxon>Lampropedia</taxon>
    </lineage>
</organism>
<evidence type="ECO:0000256" key="1">
    <source>
        <dbReference type="ARBA" id="ARBA00009632"/>
    </source>
</evidence>
<dbReference type="InterPro" id="IPR037171">
    <property type="entry name" value="NagB/RpiA_transferase-like"/>
</dbReference>
<name>A0A1M4T5P6_9BURK</name>
<dbReference type="GO" id="GO:0006083">
    <property type="term" value="P:acetate metabolic process"/>
    <property type="evidence" value="ECO:0007669"/>
    <property type="project" value="InterPro"/>
</dbReference>
<accession>A0A1M4T5P6</accession>
<dbReference type="PANTHER" id="PTHR21432:SF20">
    <property type="entry name" value="ACETYL-COA HYDROLASE"/>
    <property type="match status" value="1"/>
</dbReference>
<comment type="similarity">
    <text evidence="1">Belongs to the acetyl-CoA hydrolase/transferase family.</text>
</comment>
<evidence type="ECO:0000313" key="5">
    <source>
        <dbReference type="EMBL" id="SHE39761.1"/>
    </source>
</evidence>
<dbReference type="SUPFAM" id="SSF100950">
    <property type="entry name" value="NagB/RpiA/CoA transferase-like"/>
    <property type="match status" value="2"/>
</dbReference>
<evidence type="ECO:0000313" key="6">
    <source>
        <dbReference type="Proteomes" id="UP000184327"/>
    </source>
</evidence>
<dbReference type="Gene3D" id="3.40.1080.20">
    <property type="entry name" value="Acetyl-CoA hydrolase/transferase C-terminal domain"/>
    <property type="match status" value="1"/>
</dbReference>
<keyword evidence="6" id="KW-1185">Reference proteome</keyword>
<feature type="domain" description="Acetyl-CoA hydrolase/transferase N-terminal" evidence="3">
    <location>
        <begin position="8"/>
        <end position="194"/>
    </location>
</feature>
<dbReference type="GO" id="GO:0008775">
    <property type="term" value="F:acetate CoA-transferase activity"/>
    <property type="evidence" value="ECO:0007669"/>
    <property type="project" value="InterPro"/>
</dbReference>
<protein>
    <submittedName>
        <fullName evidence="5">Itaconate CoA-transferase</fullName>
    </submittedName>
</protein>
<dbReference type="PANTHER" id="PTHR21432">
    <property type="entry name" value="ACETYL-COA HYDROLASE-RELATED"/>
    <property type="match status" value="1"/>
</dbReference>
<dbReference type="OrthoDB" id="9801795at2"/>
<dbReference type="AlphaFoldDB" id="A0A1M4T5P6"/>
<dbReference type="Gene3D" id="3.40.1080.10">
    <property type="entry name" value="Glutaconate Coenzyme A-transferase"/>
    <property type="match status" value="1"/>
</dbReference>
<dbReference type="Gene3D" id="3.30.750.70">
    <property type="entry name" value="4-hydroxybutyrate coenzyme like domains"/>
    <property type="match status" value="1"/>
</dbReference>
<dbReference type="Pfam" id="PF13336">
    <property type="entry name" value="AcetylCoA_hyd_C"/>
    <property type="match status" value="1"/>
</dbReference>